<proteinExistence type="predicted"/>
<feature type="compositionally biased region" description="Polar residues" evidence="1">
    <location>
        <begin position="1"/>
        <end position="22"/>
    </location>
</feature>
<feature type="compositionally biased region" description="Polar residues" evidence="1">
    <location>
        <begin position="194"/>
        <end position="203"/>
    </location>
</feature>
<evidence type="ECO:0000313" key="3">
    <source>
        <dbReference type="Proteomes" id="UP000027138"/>
    </source>
</evidence>
<organism evidence="2 3">
    <name type="scientific">Jatropha curcas</name>
    <name type="common">Barbados nut</name>
    <dbReference type="NCBI Taxonomy" id="180498"/>
    <lineage>
        <taxon>Eukaryota</taxon>
        <taxon>Viridiplantae</taxon>
        <taxon>Streptophyta</taxon>
        <taxon>Embryophyta</taxon>
        <taxon>Tracheophyta</taxon>
        <taxon>Spermatophyta</taxon>
        <taxon>Magnoliopsida</taxon>
        <taxon>eudicotyledons</taxon>
        <taxon>Gunneridae</taxon>
        <taxon>Pentapetalae</taxon>
        <taxon>rosids</taxon>
        <taxon>fabids</taxon>
        <taxon>Malpighiales</taxon>
        <taxon>Euphorbiaceae</taxon>
        <taxon>Crotonoideae</taxon>
        <taxon>Jatropheae</taxon>
        <taxon>Jatropha</taxon>
    </lineage>
</organism>
<dbReference type="OrthoDB" id="845154at2759"/>
<sequence>MSEPNQELEISTTSDGGNTIPDNLSEESIDFTLLRLNSFNSSDNNTNTDNPTAATHCHTPCTACGCRRSSFPPTNISSSTNKRRSPDLNATKLDPEDQIPKKPKKLFLEPQEKTVSTPSLYGFSKITLPFSIGSDNSAQAPAIDPVPLLRRCHSDPYNPPVAGSDSLSGSCMGSASKLAPQSPPENSKIVGATDVTTPASKATASLPPRPPILRRCVSDPSPNKSYSRSSSSNDMTVDGTPHYEWLKRMRDRMKEMNQWWDELMLDEARCEEEQEDKGTEENETTIAAVQGGSVREHDESVSVEKIEGCFVACFRCPCGKSYRILFSGKDCYYKLI</sequence>
<dbReference type="AlphaFoldDB" id="A0A067KED1"/>
<feature type="region of interest" description="Disordered" evidence="1">
    <location>
        <begin position="157"/>
        <end position="237"/>
    </location>
</feature>
<feature type="region of interest" description="Disordered" evidence="1">
    <location>
        <begin position="72"/>
        <end position="100"/>
    </location>
</feature>
<name>A0A067KED1_JATCU</name>
<evidence type="ECO:0000313" key="2">
    <source>
        <dbReference type="EMBL" id="KDP33348.1"/>
    </source>
</evidence>
<accession>A0A067KED1</accession>
<dbReference type="Proteomes" id="UP000027138">
    <property type="component" value="Unassembled WGS sequence"/>
</dbReference>
<reference evidence="2 3" key="1">
    <citation type="journal article" date="2014" name="PLoS ONE">
        <title>Global Analysis of Gene Expression Profiles in Physic Nut (Jatropha curcas L.) Seedlings Exposed to Salt Stress.</title>
        <authorList>
            <person name="Zhang L."/>
            <person name="Zhang C."/>
            <person name="Wu P."/>
            <person name="Chen Y."/>
            <person name="Li M."/>
            <person name="Jiang H."/>
            <person name="Wu G."/>
        </authorList>
    </citation>
    <scope>NUCLEOTIDE SEQUENCE [LARGE SCALE GENOMIC DNA]</scope>
    <source>
        <strain evidence="3">cv. GZQX0401</strain>
        <tissue evidence="2">Young leaves</tissue>
    </source>
</reference>
<evidence type="ECO:0000256" key="1">
    <source>
        <dbReference type="SAM" id="MobiDB-lite"/>
    </source>
</evidence>
<keyword evidence="3" id="KW-1185">Reference proteome</keyword>
<protein>
    <submittedName>
        <fullName evidence="2">Uncharacterized protein</fullName>
    </submittedName>
</protein>
<gene>
    <name evidence="2" type="ORF">JCGZ_12897</name>
</gene>
<feature type="region of interest" description="Disordered" evidence="1">
    <location>
        <begin position="1"/>
        <end position="24"/>
    </location>
</feature>
<feature type="compositionally biased region" description="Low complexity" evidence="1">
    <location>
        <begin position="218"/>
        <end position="234"/>
    </location>
</feature>
<dbReference type="EMBL" id="KK914543">
    <property type="protein sequence ID" value="KDP33348.1"/>
    <property type="molecule type" value="Genomic_DNA"/>
</dbReference>
<dbReference type="KEGG" id="jcu:105638487"/>